<evidence type="ECO:0000256" key="7">
    <source>
        <dbReference type="ARBA" id="ARBA00022764"/>
    </source>
</evidence>
<accession>A0A9D1FA84</accession>
<feature type="chain" id="PRO_5039611627" description="Glutathione-binding protein GsiB" evidence="8">
    <location>
        <begin position="27"/>
        <end position="527"/>
    </location>
</feature>
<dbReference type="Gene3D" id="3.10.105.10">
    <property type="entry name" value="Dipeptide-binding Protein, Domain 3"/>
    <property type="match status" value="1"/>
</dbReference>
<dbReference type="PANTHER" id="PTHR30290">
    <property type="entry name" value="PERIPLASMIC BINDING COMPONENT OF ABC TRANSPORTER"/>
    <property type="match status" value="1"/>
</dbReference>
<dbReference type="InterPro" id="IPR000914">
    <property type="entry name" value="SBP_5_dom"/>
</dbReference>
<keyword evidence="6 8" id="KW-0732">Signal</keyword>
<organism evidence="10 11">
    <name type="scientific">Candidatus Avoscillospira avistercoris</name>
    <dbReference type="NCBI Taxonomy" id="2840707"/>
    <lineage>
        <taxon>Bacteria</taxon>
        <taxon>Bacillati</taxon>
        <taxon>Bacillota</taxon>
        <taxon>Clostridia</taxon>
        <taxon>Eubacteriales</taxon>
        <taxon>Oscillospiraceae</taxon>
        <taxon>Oscillospiraceae incertae sedis</taxon>
        <taxon>Candidatus Avoscillospira</taxon>
    </lineage>
</organism>
<dbReference type="AlphaFoldDB" id="A0A9D1FA84"/>
<reference evidence="10" key="1">
    <citation type="submission" date="2020-10" db="EMBL/GenBank/DDBJ databases">
        <authorList>
            <person name="Gilroy R."/>
        </authorList>
    </citation>
    <scope>NUCLEOTIDE SEQUENCE</scope>
    <source>
        <strain evidence="10">ChiBcec16-1751</strain>
    </source>
</reference>
<dbReference type="PROSITE" id="PS51257">
    <property type="entry name" value="PROKAR_LIPOPROTEIN"/>
    <property type="match status" value="1"/>
</dbReference>
<proteinExistence type="inferred from homology"/>
<dbReference type="InterPro" id="IPR039424">
    <property type="entry name" value="SBP_5"/>
</dbReference>
<comment type="caution">
    <text evidence="10">The sequence shown here is derived from an EMBL/GenBank/DDBJ whole genome shotgun (WGS) entry which is preliminary data.</text>
</comment>
<dbReference type="EMBL" id="DVJJ01000127">
    <property type="protein sequence ID" value="HIS65387.1"/>
    <property type="molecule type" value="Genomic_DNA"/>
</dbReference>
<protein>
    <recommendedName>
        <fullName evidence="4">Glutathione-binding protein GsiB</fullName>
    </recommendedName>
</protein>
<dbReference type="GO" id="GO:0030288">
    <property type="term" value="C:outer membrane-bounded periplasmic space"/>
    <property type="evidence" value="ECO:0007669"/>
    <property type="project" value="TreeGrafter"/>
</dbReference>
<feature type="signal peptide" evidence="8">
    <location>
        <begin position="1"/>
        <end position="26"/>
    </location>
</feature>
<feature type="domain" description="Solute-binding protein family 5" evidence="9">
    <location>
        <begin position="92"/>
        <end position="443"/>
    </location>
</feature>
<dbReference type="Gene3D" id="3.40.190.10">
    <property type="entry name" value="Periplasmic binding protein-like II"/>
    <property type="match status" value="1"/>
</dbReference>
<evidence type="ECO:0000256" key="8">
    <source>
        <dbReference type="SAM" id="SignalP"/>
    </source>
</evidence>
<dbReference type="Proteomes" id="UP000886741">
    <property type="component" value="Unassembled WGS sequence"/>
</dbReference>
<evidence type="ECO:0000313" key="11">
    <source>
        <dbReference type="Proteomes" id="UP000886741"/>
    </source>
</evidence>
<keyword evidence="7" id="KW-0574">Periplasm</keyword>
<dbReference type="SUPFAM" id="SSF53850">
    <property type="entry name" value="Periplasmic binding protein-like II"/>
    <property type="match status" value="1"/>
</dbReference>
<evidence type="ECO:0000256" key="5">
    <source>
        <dbReference type="ARBA" id="ARBA00022448"/>
    </source>
</evidence>
<dbReference type="InterPro" id="IPR030678">
    <property type="entry name" value="Peptide/Ni-bd"/>
</dbReference>
<dbReference type="GO" id="GO:0042938">
    <property type="term" value="P:dipeptide transport"/>
    <property type="evidence" value="ECO:0007669"/>
    <property type="project" value="TreeGrafter"/>
</dbReference>
<evidence type="ECO:0000259" key="9">
    <source>
        <dbReference type="Pfam" id="PF00496"/>
    </source>
</evidence>
<evidence type="ECO:0000256" key="6">
    <source>
        <dbReference type="ARBA" id="ARBA00022729"/>
    </source>
</evidence>
<dbReference type="Pfam" id="PF00496">
    <property type="entry name" value="SBP_bac_5"/>
    <property type="match status" value="1"/>
</dbReference>
<comment type="function">
    <text evidence="1">Part of the ABC transporter complex GsiABCD involved in glutathione import. Binds glutathione.</text>
</comment>
<keyword evidence="5" id="KW-0813">Transport</keyword>
<sequence>MNKRIPALVLAAVMAMSAAGCGSKTATDTTNTDATANTDTAQNTATAADNDLVIAFNTDVQSLDPHNTTDTLSISISNTMYESLIKFDENQNIVPHLAESFKAEDDNLTYTFTLRQGVKFSDGTDFNADAVIANYERCLADTTLRQNSNVKKWESVTKVDDYTVAVKLLTPDSSFLNRFTQFDIISPTALANGVDLNKESAGTGQYVFKEHVEGDHVTVVPNTEYWGTKATVDSLTFRAVPEDGSRIAMLQTGEADFIHPMPVIQAQDMNGQDGIVVETTPSNIIRYVTLNTTVPELSDKRVRQAMNYAIDKEAYAQVVFNGYCEEVLSCFPSTVSYYAEQTPYTYDLEKAKELMTEAGYPDGFSLTLWGDNMTIEQTGMQFIAQQLGQIGIQVEVVPMEPTTLSEMIYMPEEENDVQMWYVNWSAGSFDADGSMRSILHGDNVPPTSANTAFFRNEEFDTLLDEAKLTTDTQELTDLYAQAQAIVWDECPWLFLGNDDLVFAHQSYVNGIVMAPDGSLDVTNATLS</sequence>
<evidence type="ECO:0000256" key="4">
    <source>
        <dbReference type="ARBA" id="ARBA00017393"/>
    </source>
</evidence>
<comment type="subcellular location">
    <subcellularLocation>
        <location evidence="2">Periplasm</location>
    </subcellularLocation>
</comment>
<dbReference type="GO" id="GO:0043190">
    <property type="term" value="C:ATP-binding cassette (ABC) transporter complex"/>
    <property type="evidence" value="ECO:0007669"/>
    <property type="project" value="InterPro"/>
</dbReference>
<dbReference type="PIRSF" id="PIRSF002741">
    <property type="entry name" value="MppA"/>
    <property type="match status" value="1"/>
</dbReference>
<comment type="similarity">
    <text evidence="3">Belongs to the bacterial solute-binding protein 5 family.</text>
</comment>
<evidence type="ECO:0000313" key="10">
    <source>
        <dbReference type="EMBL" id="HIS65387.1"/>
    </source>
</evidence>
<dbReference type="PANTHER" id="PTHR30290:SF32">
    <property type="entry name" value="GLUTATHIONE-BINDING PROTEIN GSIB"/>
    <property type="match status" value="1"/>
</dbReference>
<evidence type="ECO:0000256" key="1">
    <source>
        <dbReference type="ARBA" id="ARBA00003489"/>
    </source>
</evidence>
<dbReference type="GO" id="GO:1904680">
    <property type="term" value="F:peptide transmembrane transporter activity"/>
    <property type="evidence" value="ECO:0007669"/>
    <property type="project" value="TreeGrafter"/>
</dbReference>
<dbReference type="Gene3D" id="3.90.76.10">
    <property type="entry name" value="Dipeptide-binding Protein, Domain 1"/>
    <property type="match status" value="1"/>
</dbReference>
<reference evidence="10" key="2">
    <citation type="journal article" date="2021" name="PeerJ">
        <title>Extensive microbial diversity within the chicken gut microbiome revealed by metagenomics and culture.</title>
        <authorList>
            <person name="Gilroy R."/>
            <person name="Ravi A."/>
            <person name="Getino M."/>
            <person name="Pursley I."/>
            <person name="Horton D.L."/>
            <person name="Alikhan N.F."/>
            <person name="Baker D."/>
            <person name="Gharbi K."/>
            <person name="Hall N."/>
            <person name="Watson M."/>
            <person name="Adriaenssens E.M."/>
            <person name="Foster-Nyarko E."/>
            <person name="Jarju S."/>
            <person name="Secka A."/>
            <person name="Antonio M."/>
            <person name="Oren A."/>
            <person name="Chaudhuri R.R."/>
            <person name="La Ragione R."/>
            <person name="Hildebrand F."/>
            <person name="Pallen M.J."/>
        </authorList>
    </citation>
    <scope>NUCLEOTIDE SEQUENCE</scope>
    <source>
        <strain evidence="10">ChiBcec16-1751</strain>
    </source>
</reference>
<evidence type="ECO:0000256" key="2">
    <source>
        <dbReference type="ARBA" id="ARBA00004418"/>
    </source>
</evidence>
<evidence type="ECO:0000256" key="3">
    <source>
        <dbReference type="ARBA" id="ARBA00005695"/>
    </source>
</evidence>
<name>A0A9D1FA84_9FIRM</name>
<gene>
    <name evidence="10" type="ORF">IAA83_08475</name>
</gene>